<proteinExistence type="predicted"/>
<accession>A0A0A9I212</accession>
<name>A0A0A9I212_ARUDO</name>
<reference evidence="1" key="1">
    <citation type="submission" date="2014-09" db="EMBL/GenBank/DDBJ databases">
        <authorList>
            <person name="Magalhaes I.L.F."/>
            <person name="Oliveira U."/>
            <person name="Santos F.R."/>
            <person name="Vidigal T.H.D.A."/>
            <person name="Brescovit A.D."/>
            <person name="Santos A.J."/>
        </authorList>
    </citation>
    <scope>NUCLEOTIDE SEQUENCE</scope>
    <source>
        <tissue evidence="1">Shoot tissue taken approximately 20 cm above the soil surface</tissue>
    </source>
</reference>
<sequence>MQPYSKAKSVAKPQNDEKDYISICCKPHVRKYAEERTMKKVICETITASHKFALIAWNCTIVTSRKLMPI</sequence>
<organism evidence="1">
    <name type="scientific">Arundo donax</name>
    <name type="common">Giant reed</name>
    <name type="synonym">Donax arundinaceus</name>
    <dbReference type="NCBI Taxonomy" id="35708"/>
    <lineage>
        <taxon>Eukaryota</taxon>
        <taxon>Viridiplantae</taxon>
        <taxon>Streptophyta</taxon>
        <taxon>Embryophyta</taxon>
        <taxon>Tracheophyta</taxon>
        <taxon>Spermatophyta</taxon>
        <taxon>Magnoliopsida</taxon>
        <taxon>Liliopsida</taxon>
        <taxon>Poales</taxon>
        <taxon>Poaceae</taxon>
        <taxon>PACMAD clade</taxon>
        <taxon>Arundinoideae</taxon>
        <taxon>Arundineae</taxon>
        <taxon>Arundo</taxon>
    </lineage>
</organism>
<dbReference type="EMBL" id="GBRH01158698">
    <property type="protein sequence ID" value="JAE39198.1"/>
    <property type="molecule type" value="Transcribed_RNA"/>
</dbReference>
<reference evidence="1" key="2">
    <citation type="journal article" date="2015" name="Data Brief">
        <title>Shoot transcriptome of the giant reed, Arundo donax.</title>
        <authorList>
            <person name="Barrero R.A."/>
            <person name="Guerrero F.D."/>
            <person name="Moolhuijzen P."/>
            <person name="Goolsby J.A."/>
            <person name="Tidwell J."/>
            <person name="Bellgard S.E."/>
            <person name="Bellgard M.I."/>
        </authorList>
    </citation>
    <scope>NUCLEOTIDE SEQUENCE</scope>
    <source>
        <tissue evidence="1">Shoot tissue taken approximately 20 cm above the soil surface</tissue>
    </source>
</reference>
<evidence type="ECO:0000313" key="1">
    <source>
        <dbReference type="EMBL" id="JAE39198.1"/>
    </source>
</evidence>
<protein>
    <submittedName>
        <fullName evidence="1">Uncharacterized protein</fullName>
    </submittedName>
</protein>
<dbReference type="AlphaFoldDB" id="A0A0A9I212"/>